<comment type="caution">
    <text evidence="4">The sequence shown here is derived from an EMBL/GenBank/DDBJ whole genome shotgun (WGS) entry which is preliminary data.</text>
</comment>
<organism evidence="4 5">
    <name type="scientific">Portunus trituberculatus</name>
    <name type="common">Swimming crab</name>
    <name type="synonym">Neptunus trituberculatus</name>
    <dbReference type="NCBI Taxonomy" id="210409"/>
    <lineage>
        <taxon>Eukaryota</taxon>
        <taxon>Metazoa</taxon>
        <taxon>Ecdysozoa</taxon>
        <taxon>Arthropoda</taxon>
        <taxon>Crustacea</taxon>
        <taxon>Multicrustacea</taxon>
        <taxon>Malacostraca</taxon>
        <taxon>Eumalacostraca</taxon>
        <taxon>Eucarida</taxon>
        <taxon>Decapoda</taxon>
        <taxon>Pleocyemata</taxon>
        <taxon>Brachyura</taxon>
        <taxon>Eubrachyura</taxon>
        <taxon>Portunoidea</taxon>
        <taxon>Portunidae</taxon>
        <taxon>Portuninae</taxon>
        <taxon>Portunus</taxon>
    </lineage>
</organism>
<dbReference type="AlphaFoldDB" id="A0A5B7GTN8"/>
<dbReference type="PROSITE" id="PS00233">
    <property type="entry name" value="CHIT_BIND_RR_1"/>
    <property type="match status" value="1"/>
</dbReference>
<gene>
    <name evidence="4" type="primary">CU1A_3</name>
    <name evidence="4" type="ORF">E2C01_057700</name>
</gene>
<dbReference type="PANTHER" id="PTHR10380:SF237">
    <property type="entry name" value="CUTICULAR PROTEIN 65AU, ISOFORM A-RELATED"/>
    <property type="match status" value="1"/>
</dbReference>
<dbReference type="GO" id="GO:0008010">
    <property type="term" value="F:structural constituent of chitin-based larval cuticle"/>
    <property type="evidence" value="ECO:0007669"/>
    <property type="project" value="TreeGrafter"/>
</dbReference>
<keyword evidence="1 2" id="KW-0193">Cuticle</keyword>
<dbReference type="Proteomes" id="UP000324222">
    <property type="component" value="Unassembled WGS sequence"/>
</dbReference>
<dbReference type="OrthoDB" id="6359117at2759"/>
<reference evidence="4 5" key="1">
    <citation type="submission" date="2019-05" db="EMBL/GenBank/DDBJ databases">
        <title>Another draft genome of Portunus trituberculatus and its Hox gene families provides insights of decapod evolution.</title>
        <authorList>
            <person name="Jeong J.-H."/>
            <person name="Song I."/>
            <person name="Kim S."/>
            <person name="Choi T."/>
            <person name="Kim D."/>
            <person name="Ryu S."/>
            <person name="Kim W."/>
        </authorList>
    </citation>
    <scope>NUCLEOTIDE SEQUENCE [LARGE SCALE GENOMIC DNA]</scope>
    <source>
        <tissue evidence="4">Muscle</tissue>
    </source>
</reference>
<dbReference type="InterPro" id="IPR031311">
    <property type="entry name" value="CHIT_BIND_RR_consensus"/>
</dbReference>
<feature type="chain" id="PRO_5022863995" evidence="3">
    <location>
        <begin position="25"/>
        <end position="228"/>
    </location>
</feature>
<dbReference type="InterPro" id="IPR000618">
    <property type="entry name" value="Insect_cuticle"/>
</dbReference>
<evidence type="ECO:0000256" key="2">
    <source>
        <dbReference type="PROSITE-ProRule" id="PRU00497"/>
    </source>
</evidence>
<protein>
    <submittedName>
        <fullName evidence="4">Cuticle protein AMP1A</fullName>
    </submittedName>
</protein>
<feature type="signal peptide" evidence="3">
    <location>
        <begin position="1"/>
        <end position="24"/>
    </location>
</feature>
<sequence length="228" mass="24979">MLENFRCPSKGFFVLLYIPPLTFSLSVPCSPSPLPPNLTPPKLRCIFLSLSQYTPLTPVRWSRPSVPDSPSPVNQERRSTKSWVYIAGCCSHQTSSADPHTVNMQLVIVAALLALAAAAPQSTSDRDAYIITDERTDNGDGNFAYQFETSNGIYSQRTGVPGSKGQSNMQGSDRFTFPDGTVAEIIYTADENGYNAQSPLIPTPHPLPDHVYELLRIAEEQRAAGIVF</sequence>
<evidence type="ECO:0000256" key="1">
    <source>
        <dbReference type="ARBA" id="ARBA00022460"/>
    </source>
</evidence>
<dbReference type="GO" id="GO:0062129">
    <property type="term" value="C:chitin-based extracellular matrix"/>
    <property type="evidence" value="ECO:0007669"/>
    <property type="project" value="TreeGrafter"/>
</dbReference>
<dbReference type="PANTHER" id="PTHR10380">
    <property type="entry name" value="CUTICLE PROTEIN"/>
    <property type="match status" value="1"/>
</dbReference>
<dbReference type="PRINTS" id="PR00947">
    <property type="entry name" value="CUTICLE"/>
</dbReference>
<dbReference type="PROSITE" id="PS51155">
    <property type="entry name" value="CHIT_BIND_RR_2"/>
    <property type="match status" value="1"/>
</dbReference>
<dbReference type="Pfam" id="PF00379">
    <property type="entry name" value="Chitin_bind_4"/>
    <property type="match status" value="1"/>
</dbReference>
<name>A0A5B7GTN8_PORTR</name>
<dbReference type="EMBL" id="VSRR010021031">
    <property type="protein sequence ID" value="MPC63601.1"/>
    <property type="molecule type" value="Genomic_DNA"/>
</dbReference>
<proteinExistence type="predicted"/>
<evidence type="ECO:0000256" key="3">
    <source>
        <dbReference type="SAM" id="SignalP"/>
    </source>
</evidence>
<dbReference type="InterPro" id="IPR050468">
    <property type="entry name" value="Cuticle_Struct_Prot"/>
</dbReference>
<evidence type="ECO:0000313" key="5">
    <source>
        <dbReference type="Proteomes" id="UP000324222"/>
    </source>
</evidence>
<evidence type="ECO:0000313" key="4">
    <source>
        <dbReference type="EMBL" id="MPC63601.1"/>
    </source>
</evidence>
<accession>A0A5B7GTN8</accession>
<keyword evidence="5" id="KW-1185">Reference proteome</keyword>
<keyword evidence="3" id="KW-0732">Signal</keyword>